<organism evidence="2 3">
    <name type="scientific">Hibiscus sabdariffa</name>
    <name type="common">roselle</name>
    <dbReference type="NCBI Taxonomy" id="183260"/>
    <lineage>
        <taxon>Eukaryota</taxon>
        <taxon>Viridiplantae</taxon>
        <taxon>Streptophyta</taxon>
        <taxon>Embryophyta</taxon>
        <taxon>Tracheophyta</taxon>
        <taxon>Spermatophyta</taxon>
        <taxon>Magnoliopsida</taxon>
        <taxon>eudicotyledons</taxon>
        <taxon>Gunneridae</taxon>
        <taxon>Pentapetalae</taxon>
        <taxon>rosids</taxon>
        <taxon>malvids</taxon>
        <taxon>Malvales</taxon>
        <taxon>Malvaceae</taxon>
        <taxon>Malvoideae</taxon>
        <taxon>Hibiscus</taxon>
    </lineage>
</organism>
<reference evidence="2 3" key="1">
    <citation type="journal article" date="2024" name="G3 (Bethesda)">
        <title>Genome assembly of Hibiscus sabdariffa L. provides insights into metabolisms of medicinal natural products.</title>
        <authorList>
            <person name="Kim T."/>
        </authorList>
    </citation>
    <scope>NUCLEOTIDE SEQUENCE [LARGE SCALE GENOMIC DNA]</scope>
    <source>
        <strain evidence="2">TK-2024</strain>
        <tissue evidence="2">Old leaves</tissue>
    </source>
</reference>
<protein>
    <submittedName>
        <fullName evidence="2">Uncharacterized protein</fullName>
    </submittedName>
</protein>
<proteinExistence type="predicted"/>
<keyword evidence="3" id="KW-1185">Reference proteome</keyword>
<keyword evidence="1" id="KW-0812">Transmembrane</keyword>
<evidence type="ECO:0000256" key="1">
    <source>
        <dbReference type="SAM" id="Phobius"/>
    </source>
</evidence>
<evidence type="ECO:0000313" key="2">
    <source>
        <dbReference type="EMBL" id="KAK8527637.1"/>
    </source>
</evidence>
<keyword evidence="1" id="KW-1133">Transmembrane helix</keyword>
<feature type="transmembrane region" description="Helical" evidence="1">
    <location>
        <begin position="7"/>
        <end position="28"/>
    </location>
</feature>
<keyword evidence="1" id="KW-0472">Membrane</keyword>
<sequence length="152" mass="17741">MHWRSLVYVRVIRLEFICFLLMSSYLSLNQFSVIKSLPTGPHFPPFFLPIFSPQAQVSFESKPWPLDSYFLELRKLCSTTTNNFPFNACSILILLAGGKHRLLLGLLILVLRDFRNSSLVKRKLRSQYILRNELKLFSSVSIYRSILPFFGY</sequence>
<gene>
    <name evidence="2" type="ORF">V6N12_054843</name>
</gene>
<comment type="caution">
    <text evidence="2">The sequence shown here is derived from an EMBL/GenBank/DDBJ whole genome shotgun (WGS) entry which is preliminary data.</text>
</comment>
<feature type="transmembrane region" description="Helical" evidence="1">
    <location>
        <begin position="91"/>
        <end position="111"/>
    </location>
</feature>
<accession>A0ABR2D2F1</accession>
<dbReference type="Proteomes" id="UP001472677">
    <property type="component" value="Unassembled WGS sequence"/>
</dbReference>
<evidence type="ECO:0000313" key="3">
    <source>
        <dbReference type="Proteomes" id="UP001472677"/>
    </source>
</evidence>
<dbReference type="EMBL" id="JBBPBM010000038">
    <property type="protein sequence ID" value="KAK8527637.1"/>
    <property type="molecule type" value="Genomic_DNA"/>
</dbReference>
<name>A0ABR2D2F1_9ROSI</name>